<feature type="transmembrane region" description="Helical" evidence="7">
    <location>
        <begin position="34"/>
        <end position="55"/>
    </location>
</feature>
<feature type="transmembrane region" description="Helical" evidence="7">
    <location>
        <begin position="353"/>
        <end position="373"/>
    </location>
</feature>
<evidence type="ECO:0000256" key="5">
    <source>
        <dbReference type="ARBA" id="ARBA00023136"/>
    </source>
</evidence>
<comment type="caution">
    <text evidence="9">The sequence shown here is derived from an EMBL/GenBank/DDBJ whole genome shotgun (WGS) entry which is preliminary data.</text>
</comment>
<dbReference type="GO" id="GO:0008137">
    <property type="term" value="F:NADH dehydrogenase (ubiquinone) activity"/>
    <property type="evidence" value="ECO:0007669"/>
    <property type="project" value="InterPro"/>
</dbReference>
<protein>
    <submittedName>
        <fullName evidence="9">NADH-quinone oxidoreductase subunit M</fullName>
    </submittedName>
</protein>
<dbReference type="AlphaFoldDB" id="A0A3A1V0H5"/>
<feature type="transmembrane region" description="Helical" evidence="7">
    <location>
        <begin position="498"/>
        <end position="522"/>
    </location>
</feature>
<dbReference type="Pfam" id="PF00361">
    <property type="entry name" value="Proton_antipo_M"/>
    <property type="match status" value="1"/>
</dbReference>
<dbReference type="InterPro" id="IPR001750">
    <property type="entry name" value="ND/Mrp_TM"/>
</dbReference>
<evidence type="ECO:0000313" key="9">
    <source>
        <dbReference type="EMBL" id="RIX51030.1"/>
    </source>
</evidence>
<gene>
    <name evidence="9" type="ORF">D3P08_18275</name>
</gene>
<feature type="transmembrane region" description="Helical" evidence="7">
    <location>
        <begin position="326"/>
        <end position="346"/>
    </location>
</feature>
<dbReference type="GO" id="GO:0005886">
    <property type="term" value="C:plasma membrane"/>
    <property type="evidence" value="ECO:0007669"/>
    <property type="project" value="UniProtKB-SubCell"/>
</dbReference>
<dbReference type="RefSeq" id="WP_119601157.1">
    <property type="nucleotide sequence ID" value="NZ_QXQA01000012.1"/>
</dbReference>
<evidence type="ECO:0000256" key="3">
    <source>
        <dbReference type="ARBA" id="ARBA00022692"/>
    </source>
</evidence>
<keyword evidence="4 7" id="KW-1133">Transmembrane helix</keyword>
<keyword evidence="5 7" id="KW-0472">Membrane</keyword>
<organism evidence="9 10">
    <name type="scientific">Paenibacillus nanensis</name>
    <dbReference type="NCBI Taxonomy" id="393251"/>
    <lineage>
        <taxon>Bacteria</taxon>
        <taxon>Bacillati</taxon>
        <taxon>Bacillota</taxon>
        <taxon>Bacilli</taxon>
        <taxon>Bacillales</taxon>
        <taxon>Paenibacillaceae</taxon>
        <taxon>Paenibacillus</taxon>
    </lineage>
</organism>
<dbReference type="GO" id="GO:0003954">
    <property type="term" value="F:NADH dehydrogenase activity"/>
    <property type="evidence" value="ECO:0007669"/>
    <property type="project" value="TreeGrafter"/>
</dbReference>
<proteinExistence type="inferred from homology"/>
<feature type="transmembrane region" description="Helical" evidence="7">
    <location>
        <begin position="259"/>
        <end position="281"/>
    </location>
</feature>
<evidence type="ECO:0000256" key="1">
    <source>
        <dbReference type="ARBA" id="ARBA00004651"/>
    </source>
</evidence>
<evidence type="ECO:0000313" key="10">
    <source>
        <dbReference type="Proteomes" id="UP000266482"/>
    </source>
</evidence>
<sequence>MSFLQDIPILSILLLVPLLGFIVILCLPKHRAGWLKTAAVITTLIPLALSLWLYADYDNKHGGEGYDESAAWLQIPINKETATNADTEMVFSFQYALGLDGLSLPLLLLTGIVTAMAALAAFHVKKRWKAFFSWFLLLEFGMLGVFLARDVFLFFIFFEITLVATYFLIGIWGYYNKEKAANRFLIYNGLGSAIMLIAFVMLVNTAGFRIEETAAGAYQYIYSGSYADIAANMADPNAFVNLPAEATGGVNPFQMSDGMMWTVFILLLVAFGIKLPIFPFHTWMLKVHQEAPPSVVMIHSGVLLKMGAYGLIRFGLFLFPEQAREWAGVLAVLGVVNLLYGAILAFRQNEFKLVLAYSSISHMGIVLIGLAAFNEIGLQGAIFQLVSHGLISALLFLIVGSLYERTGTTELTELGGLARSMPFMSGVLLAAGLASLGLPGLSGFVGEFLSLLGLFESMRWVTAVAVLGIILTAVYVLRSVLKMTFGPQKETFAALKDARFIEALPMIVLLAFIVLLGCYPSALTDTVDFSVDGFMKLLLATRSGG</sequence>
<name>A0A3A1V0H5_9BACL</name>
<evidence type="ECO:0000256" key="2">
    <source>
        <dbReference type="ARBA" id="ARBA00009025"/>
    </source>
</evidence>
<dbReference type="GO" id="GO:0015990">
    <property type="term" value="P:electron transport coupled proton transport"/>
    <property type="evidence" value="ECO:0007669"/>
    <property type="project" value="TreeGrafter"/>
</dbReference>
<dbReference type="PRINTS" id="PR01437">
    <property type="entry name" value="NUOXDRDTASE4"/>
</dbReference>
<dbReference type="GO" id="GO:0042773">
    <property type="term" value="P:ATP synthesis coupled electron transport"/>
    <property type="evidence" value="ECO:0007669"/>
    <property type="project" value="InterPro"/>
</dbReference>
<feature type="transmembrane region" description="Helical" evidence="7">
    <location>
        <begin position="385"/>
        <end position="403"/>
    </location>
</feature>
<feature type="transmembrane region" description="Helical" evidence="7">
    <location>
        <begin position="457"/>
        <end position="477"/>
    </location>
</feature>
<keyword evidence="10" id="KW-1185">Reference proteome</keyword>
<feature type="transmembrane region" description="Helical" evidence="7">
    <location>
        <begin position="154"/>
        <end position="175"/>
    </location>
</feature>
<dbReference type="GO" id="GO:0048039">
    <property type="term" value="F:ubiquinone binding"/>
    <property type="evidence" value="ECO:0007669"/>
    <property type="project" value="TreeGrafter"/>
</dbReference>
<dbReference type="InterPro" id="IPR003918">
    <property type="entry name" value="NADH_UbQ_OxRdtase"/>
</dbReference>
<evidence type="ECO:0000259" key="8">
    <source>
        <dbReference type="Pfam" id="PF00361"/>
    </source>
</evidence>
<feature type="domain" description="NADH:quinone oxidoreductase/Mrp antiporter transmembrane" evidence="8">
    <location>
        <begin position="148"/>
        <end position="472"/>
    </location>
</feature>
<dbReference type="PANTHER" id="PTHR43507:SF1">
    <property type="entry name" value="NADH-UBIQUINONE OXIDOREDUCTASE CHAIN 4"/>
    <property type="match status" value="1"/>
</dbReference>
<feature type="transmembrane region" description="Helical" evidence="7">
    <location>
        <begin position="423"/>
        <end position="445"/>
    </location>
</feature>
<feature type="transmembrane region" description="Helical" evidence="7">
    <location>
        <begin position="102"/>
        <end position="124"/>
    </location>
</feature>
<dbReference type="InterPro" id="IPR010227">
    <property type="entry name" value="NADH_Q_OxRdtase_chainM/4"/>
</dbReference>
<dbReference type="PANTHER" id="PTHR43507">
    <property type="entry name" value="NADH-UBIQUINONE OXIDOREDUCTASE CHAIN 4"/>
    <property type="match status" value="1"/>
</dbReference>
<evidence type="ECO:0000256" key="7">
    <source>
        <dbReference type="SAM" id="Phobius"/>
    </source>
</evidence>
<feature type="transmembrane region" description="Helical" evidence="7">
    <location>
        <begin position="184"/>
        <end position="203"/>
    </location>
</feature>
<accession>A0A3A1V0H5</accession>
<feature type="transmembrane region" description="Helical" evidence="7">
    <location>
        <begin position="131"/>
        <end position="148"/>
    </location>
</feature>
<dbReference type="NCBIfam" id="TIGR01972">
    <property type="entry name" value="NDH_I_M"/>
    <property type="match status" value="1"/>
</dbReference>
<comment type="subcellular location">
    <subcellularLocation>
        <location evidence="1">Cell membrane</location>
        <topology evidence="1">Multi-pass membrane protein</topology>
    </subcellularLocation>
    <subcellularLocation>
        <location evidence="6">Membrane</location>
        <topology evidence="6">Multi-pass membrane protein</topology>
    </subcellularLocation>
</comment>
<feature type="transmembrane region" description="Helical" evidence="7">
    <location>
        <begin position="302"/>
        <end position="320"/>
    </location>
</feature>
<keyword evidence="3 6" id="KW-0812">Transmembrane</keyword>
<feature type="transmembrane region" description="Helical" evidence="7">
    <location>
        <begin position="6"/>
        <end position="27"/>
    </location>
</feature>
<dbReference type="EMBL" id="QXQA01000012">
    <property type="protein sequence ID" value="RIX51030.1"/>
    <property type="molecule type" value="Genomic_DNA"/>
</dbReference>
<evidence type="ECO:0000256" key="6">
    <source>
        <dbReference type="RuleBase" id="RU000320"/>
    </source>
</evidence>
<dbReference type="OrthoDB" id="9811718at2"/>
<comment type="similarity">
    <text evidence="2">Belongs to the complex I subunit 4 family.</text>
</comment>
<evidence type="ECO:0000256" key="4">
    <source>
        <dbReference type="ARBA" id="ARBA00022989"/>
    </source>
</evidence>
<dbReference type="Proteomes" id="UP000266482">
    <property type="component" value="Unassembled WGS sequence"/>
</dbReference>
<reference evidence="9 10" key="1">
    <citation type="submission" date="2018-09" db="EMBL/GenBank/DDBJ databases">
        <title>Paenibacillus aracenensis nov. sp. isolated from a cave in southern Spain.</title>
        <authorList>
            <person name="Jurado V."/>
            <person name="Gutierrez-Patricio S."/>
            <person name="Gonzalez-Pimentel J.L."/>
            <person name="Miller A.Z."/>
            <person name="Laiz L."/>
            <person name="Saiz-Jimenez C."/>
        </authorList>
    </citation>
    <scope>NUCLEOTIDE SEQUENCE [LARGE SCALE GENOMIC DNA]</scope>
    <source>
        <strain evidence="9 10">DSM 22867</strain>
    </source>
</reference>